<proteinExistence type="predicted"/>
<comment type="caution">
    <text evidence="2">The sequence shown here is derived from an EMBL/GenBank/DDBJ whole genome shotgun (WGS) entry which is preliminary data.</text>
</comment>
<dbReference type="CDD" id="cd12108">
    <property type="entry name" value="Hr-like"/>
    <property type="match status" value="1"/>
</dbReference>
<gene>
    <name evidence="2" type="ORF">METHB2_50036</name>
</gene>
<dbReference type="PANTHER" id="PTHR35585:SF1">
    <property type="entry name" value="HHE DOMAIN PROTEIN (AFU_ORTHOLOGUE AFUA_4G00730)"/>
    <property type="match status" value="1"/>
</dbReference>
<evidence type="ECO:0000259" key="1">
    <source>
        <dbReference type="Pfam" id="PF01814"/>
    </source>
</evidence>
<protein>
    <submittedName>
        <fullName evidence="2">Hemerythrin HHE cation binding domain-containing protein</fullName>
    </submittedName>
</protein>
<organism evidence="2 3">
    <name type="scientific">Candidatus Methylobacter favarea</name>
    <dbReference type="NCBI Taxonomy" id="2707345"/>
    <lineage>
        <taxon>Bacteria</taxon>
        <taxon>Pseudomonadati</taxon>
        <taxon>Pseudomonadota</taxon>
        <taxon>Gammaproteobacteria</taxon>
        <taxon>Methylococcales</taxon>
        <taxon>Methylococcaceae</taxon>
        <taxon>Methylobacter</taxon>
    </lineage>
</organism>
<dbReference type="Pfam" id="PF01814">
    <property type="entry name" value="Hemerythrin"/>
    <property type="match status" value="1"/>
</dbReference>
<dbReference type="Gene3D" id="1.20.120.520">
    <property type="entry name" value="nmb1532 protein domain like"/>
    <property type="match status" value="1"/>
</dbReference>
<keyword evidence="3" id="KW-1185">Reference proteome</keyword>
<dbReference type="Proteomes" id="UP000494216">
    <property type="component" value="Unassembled WGS sequence"/>
</dbReference>
<evidence type="ECO:0000313" key="2">
    <source>
        <dbReference type="EMBL" id="CAA9891765.1"/>
    </source>
</evidence>
<feature type="domain" description="Hemerythrin-like" evidence="1">
    <location>
        <begin position="13"/>
        <end position="131"/>
    </location>
</feature>
<dbReference type="PANTHER" id="PTHR35585">
    <property type="entry name" value="HHE DOMAIN PROTEIN (AFU_ORTHOLOGUE AFUA_4G00730)"/>
    <property type="match status" value="1"/>
</dbReference>
<dbReference type="RefSeq" id="WP_174626599.1">
    <property type="nucleotide sequence ID" value="NZ_CADCXN010000080.1"/>
</dbReference>
<evidence type="ECO:0000313" key="3">
    <source>
        <dbReference type="Proteomes" id="UP000494216"/>
    </source>
</evidence>
<dbReference type="InterPro" id="IPR012312">
    <property type="entry name" value="Hemerythrin-like"/>
</dbReference>
<reference evidence="2 3" key="1">
    <citation type="submission" date="2020-02" db="EMBL/GenBank/DDBJ databases">
        <authorList>
            <person name="Hogendoorn C."/>
        </authorList>
    </citation>
    <scope>NUCLEOTIDE SEQUENCE [LARGE SCALE GENOMIC DNA]</scope>
    <source>
        <strain evidence="2">METHB21</strain>
    </source>
</reference>
<dbReference type="AlphaFoldDB" id="A0A8S0YAF3"/>
<sequence>MTTTSKAKPETNAIDLLTTDHKKVKNLFKEYEKLKDGEDTETKKAVAIEICNELTVHAKVEEELFYPAARKAIGDDDLINEANVEHATAKDLIAQIQSMDVEDPMYDAKVKVLGEYVNHHVGEEQNEIFTKVKKAKFDTDALGAEIAELKEMLMTKMLKKKNKTQEH</sequence>
<dbReference type="EMBL" id="CADCXN010000080">
    <property type="protein sequence ID" value="CAA9891765.1"/>
    <property type="molecule type" value="Genomic_DNA"/>
</dbReference>
<name>A0A8S0YAF3_9GAMM</name>
<accession>A0A8S0YAF3</accession>